<reference evidence="3" key="1">
    <citation type="submission" date="2023-06" db="EMBL/GenBank/DDBJ databases">
        <title>Male Hemibagrus guttatus genome.</title>
        <authorList>
            <person name="Bian C."/>
        </authorList>
    </citation>
    <scope>NUCLEOTIDE SEQUENCE</scope>
    <source>
        <strain evidence="3">Male_cb2023</strain>
        <tissue evidence="3">Muscle</tissue>
    </source>
</reference>
<name>A0AAE0RBY9_9TELE</name>
<organism evidence="3 4">
    <name type="scientific">Hemibagrus guttatus</name>
    <dbReference type="NCBI Taxonomy" id="175788"/>
    <lineage>
        <taxon>Eukaryota</taxon>
        <taxon>Metazoa</taxon>
        <taxon>Chordata</taxon>
        <taxon>Craniata</taxon>
        <taxon>Vertebrata</taxon>
        <taxon>Euteleostomi</taxon>
        <taxon>Actinopterygii</taxon>
        <taxon>Neopterygii</taxon>
        <taxon>Teleostei</taxon>
        <taxon>Ostariophysi</taxon>
        <taxon>Siluriformes</taxon>
        <taxon>Bagridae</taxon>
        <taxon>Hemibagrus</taxon>
    </lineage>
</organism>
<dbReference type="AlphaFoldDB" id="A0AAE0RBY9"/>
<evidence type="ECO:0000256" key="1">
    <source>
        <dbReference type="SAM" id="MobiDB-lite"/>
    </source>
</evidence>
<feature type="compositionally biased region" description="Polar residues" evidence="1">
    <location>
        <begin position="279"/>
        <end position="294"/>
    </location>
</feature>
<dbReference type="GO" id="GO:0008168">
    <property type="term" value="F:methyltransferase activity"/>
    <property type="evidence" value="ECO:0007669"/>
    <property type="project" value="InterPro"/>
</dbReference>
<proteinExistence type="predicted"/>
<comment type="caution">
    <text evidence="3">The sequence shown here is derived from an EMBL/GenBank/DDBJ whole genome shotgun (WGS) entry which is preliminary data.</text>
</comment>
<sequence>MGVAFTASWLCAQPTAVDSADSQLYTNAQLESRIIKFANDMTMDGLISKNDESAYREEVQQLIAWCKANLSLNVDKTKEMVGDFRRAHSGNSLLYIDGSSVEIVKSTKFLGVHLPENFTWSLNTSSITKKAQQHLYFLQKLRKAHLPLSILTMFYKGTIKSILSSCITAWFGNCTISDRKTLQQIYKRHLSTTSNSQTPNFTMAKTKELSKDTRNKIVDLHQAGKTESAIGLFIDFRISLFLVDYMLWIIVITLPNFLPVPDFVIARPLSPARRMDPATSASGGAPLQNTSPTTDPAELHEIIVRQGAIIHSYQDQVEALQDQLRSASIAAPRDPPAAQGESPRLALPDKFDGSADRCRGFLRQCEVFFLHQPGIYREEETQCAFFNVFIDE</sequence>
<dbReference type="Proteomes" id="UP001274896">
    <property type="component" value="Unassembled WGS sequence"/>
</dbReference>
<accession>A0AAE0RBY9</accession>
<evidence type="ECO:0000259" key="2">
    <source>
        <dbReference type="Pfam" id="PF09004"/>
    </source>
</evidence>
<feature type="domain" description="Alkylated DNA repair protein AlkB homologue 8 N-terminal" evidence="2">
    <location>
        <begin position="120"/>
        <end position="161"/>
    </location>
</feature>
<gene>
    <name evidence="3" type="ORF">QTP70_022656</name>
</gene>
<evidence type="ECO:0000313" key="3">
    <source>
        <dbReference type="EMBL" id="KAK3548965.1"/>
    </source>
</evidence>
<evidence type="ECO:0000313" key="4">
    <source>
        <dbReference type="Proteomes" id="UP001274896"/>
    </source>
</evidence>
<dbReference type="EMBL" id="JAUCMX010000004">
    <property type="protein sequence ID" value="KAK3548965.1"/>
    <property type="molecule type" value="Genomic_DNA"/>
</dbReference>
<feature type="region of interest" description="Disordered" evidence="1">
    <location>
        <begin position="274"/>
        <end position="296"/>
    </location>
</feature>
<keyword evidence="4" id="KW-1185">Reference proteome</keyword>
<dbReference type="Pfam" id="PF09004">
    <property type="entry name" value="ALKBH8_N"/>
    <property type="match status" value="1"/>
</dbReference>
<dbReference type="InterPro" id="IPR036388">
    <property type="entry name" value="WH-like_DNA-bd_sf"/>
</dbReference>
<feature type="region of interest" description="Disordered" evidence="1">
    <location>
        <begin position="330"/>
        <end position="349"/>
    </location>
</feature>
<dbReference type="InterPro" id="IPR015095">
    <property type="entry name" value="AlkB_hom8_N"/>
</dbReference>
<protein>
    <recommendedName>
        <fullName evidence="2">Alkylated DNA repair protein AlkB homologue 8 N-terminal domain-containing protein</fullName>
    </recommendedName>
</protein>
<dbReference type="GO" id="GO:0016706">
    <property type="term" value="F:2-oxoglutarate-dependent dioxygenase activity"/>
    <property type="evidence" value="ECO:0007669"/>
    <property type="project" value="InterPro"/>
</dbReference>
<dbReference type="Gene3D" id="1.10.10.10">
    <property type="entry name" value="Winged helix-like DNA-binding domain superfamily/Winged helix DNA-binding domain"/>
    <property type="match status" value="1"/>
</dbReference>